<feature type="region of interest" description="Disordered" evidence="9">
    <location>
        <begin position="465"/>
        <end position="517"/>
    </location>
</feature>
<dbReference type="Gene3D" id="3.90.70.10">
    <property type="entry name" value="Cysteine proteinases"/>
    <property type="match status" value="1"/>
</dbReference>
<feature type="compositionally biased region" description="Basic and acidic residues" evidence="9">
    <location>
        <begin position="737"/>
        <end position="748"/>
    </location>
</feature>
<gene>
    <name evidence="11" type="ORF">NEZAVI_LOCUS8365</name>
</gene>
<feature type="domain" description="Peptidase C19 ubiquitin carboxyl-terminal hydrolase" evidence="10">
    <location>
        <begin position="133"/>
        <end position="438"/>
    </location>
</feature>
<feature type="compositionally biased region" description="Low complexity" evidence="9">
    <location>
        <begin position="485"/>
        <end position="504"/>
    </location>
</feature>
<feature type="region of interest" description="Disordered" evidence="9">
    <location>
        <begin position="824"/>
        <end position="853"/>
    </location>
</feature>
<evidence type="ECO:0000256" key="6">
    <source>
        <dbReference type="ARBA" id="ARBA00022801"/>
    </source>
</evidence>
<evidence type="ECO:0000256" key="7">
    <source>
        <dbReference type="ARBA" id="ARBA00022807"/>
    </source>
</evidence>
<keyword evidence="7 8" id="KW-0788">Thiol protease</keyword>
<evidence type="ECO:0000256" key="9">
    <source>
        <dbReference type="SAM" id="MobiDB-lite"/>
    </source>
</evidence>
<evidence type="ECO:0000313" key="12">
    <source>
        <dbReference type="Proteomes" id="UP001152798"/>
    </source>
</evidence>
<name>A0A9P0HB42_NEZVI</name>
<feature type="compositionally biased region" description="Polar residues" evidence="9">
    <location>
        <begin position="749"/>
        <end position="762"/>
    </location>
</feature>
<dbReference type="GO" id="GO:0005829">
    <property type="term" value="C:cytosol"/>
    <property type="evidence" value="ECO:0007669"/>
    <property type="project" value="TreeGrafter"/>
</dbReference>
<dbReference type="InterPro" id="IPR001394">
    <property type="entry name" value="Peptidase_C19_UCH"/>
</dbReference>
<dbReference type="GO" id="GO:0006508">
    <property type="term" value="P:proteolysis"/>
    <property type="evidence" value="ECO:0007669"/>
    <property type="project" value="UniProtKB-KW"/>
</dbReference>
<feature type="compositionally biased region" description="Basic and acidic residues" evidence="9">
    <location>
        <begin position="581"/>
        <end position="595"/>
    </location>
</feature>
<dbReference type="FunFam" id="3.90.70.10:FF:000119">
    <property type="entry name" value="Ubiquitin specific peptidase 36"/>
    <property type="match status" value="1"/>
</dbReference>
<proteinExistence type="inferred from homology"/>
<dbReference type="InterPro" id="IPR038765">
    <property type="entry name" value="Papain-like_cys_pep_sf"/>
</dbReference>
<protein>
    <recommendedName>
        <fullName evidence="8">Ubiquitin carboxyl-terminal hydrolase</fullName>
        <ecNumber evidence="8">3.4.19.12</ecNumber>
    </recommendedName>
</protein>
<feature type="region of interest" description="Disordered" evidence="9">
    <location>
        <begin position="576"/>
        <end position="806"/>
    </location>
</feature>
<dbReference type="Proteomes" id="UP001152798">
    <property type="component" value="Chromosome 4"/>
</dbReference>
<keyword evidence="5 8" id="KW-0833">Ubl conjugation pathway</keyword>
<reference evidence="11" key="1">
    <citation type="submission" date="2022-01" db="EMBL/GenBank/DDBJ databases">
        <authorList>
            <person name="King R."/>
        </authorList>
    </citation>
    <scope>NUCLEOTIDE SEQUENCE</scope>
</reference>
<dbReference type="Pfam" id="PF00443">
    <property type="entry name" value="UCH"/>
    <property type="match status" value="1"/>
</dbReference>
<keyword evidence="4 8" id="KW-0645">Protease</keyword>
<comment type="catalytic activity">
    <reaction evidence="1 8">
        <text>Thiol-dependent hydrolysis of ester, thioester, amide, peptide and isopeptide bonds formed by the C-terminal Gly of ubiquitin (a 76-residue protein attached to proteins as an intracellular targeting signal).</text>
        <dbReference type="EC" id="3.4.19.12"/>
    </reaction>
</comment>
<organism evidence="11 12">
    <name type="scientific">Nezara viridula</name>
    <name type="common">Southern green stink bug</name>
    <name type="synonym">Cimex viridulus</name>
    <dbReference type="NCBI Taxonomy" id="85310"/>
    <lineage>
        <taxon>Eukaryota</taxon>
        <taxon>Metazoa</taxon>
        <taxon>Ecdysozoa</taxon>
        <taxon>Arthropoda</taxon>
        <taxon>Hexapoda</taxon>
        <taxon>Insecta</taxon>
        <taxon>Pterygota</taxon>
        <taxon>Neoptera</taxon>
        <taxon>Paraneoptera</taxon>
        <taxon>Hemiptera</taxon>
        <taxon>Heteroptera</taxon>
        <taxon>Panheteroptera</taxon>
        <taxon>Pentatomomorpha</taxon>
        <taxon>Pentatomoidea</taxon>
        <taxon>Pentatomidae</taxon>
        <taxon>Pentatominae</taxon>
        <taxon>Nezara</taxon>
    </lineage>
</organism>
<dbReference type="PANTHER" id="PTHR24006:SF758">
    <property type="entry name" value="UBIQUITIN CARBOXYL-TERMINAL HYDROLASE 36"/>
    <property type="match status" value="1"/>
</dbReference>
<dbReference type="PROSITE" id="PS00972">
    <property type="entry name" value="USP_1"/>
    <property type="match status" value="1"/>
</dbReference>
<evidence type="ECO:0000313" key="11">
    <source>
        <dbReference type="EMBL" id="CAH1398774.1"/>
    </source>
</evidence>
<feature type="compositionally biased region" description="Low complexity" evidence="9">
    <location>
        <begin position="649"/>
        <end position="661"/>
    </location>
</feature>
<dbReference type="OrthoDB" id="420187at2759"/>
<dbReference type="EC" id="3.4.19.12" evidence="8"/>
<dbReference type="PROSITE" id="PS00973">
    <property type="entry name" value="USP_2"/>
    <property type="match status" value="1"/>
</dbReference>
<dbReference type="GO" id="GO:0042981">
    <property type="term" value="P:regulation of apoptotic process"/>
    <property type="evidence" value="ECO:0007669"/>
    <property type="project" value="TreeGrafter"/>
</dbReference>
<comment type="similarity">
    <text evidence="3 8">Belongs to the peptidase C19 family.</text>
</comment>
<dbReference type="AlphaFoldDB" id="A0A9P0HB42"/>
<feature type="compositionally biased region" description="Polar residues" evidence="9">
    <location>
        <begin position="724"/>
        <end position="736"/>
    </location>
</feature>
<keyword evidence="12" id="KW-1185">Reference proteome</keyword>
<evidence type="ECO:0000256" key="3">
    <source>
        <dbReference type="ARBA" id="ARBA00009085"/>
    </source>
</evidence>
<dbReference type="InterPro" id="IPR050164">
    <property type="entry name" value="Peptidase_C19"/>
</dbReference>
<comment type="subcellular location">
    <subcellularLocation>
        <location evidence="2">Nucleus</location>
        <location evidence="2">Nucleolus</location>
    </subcellularLocation>
</comment>
<dbReference type="GO" id="GO:0005730">
    <property type="term" value="C:nucleolus"/>
    <property type="evidence" value="ECO:0007669"/>
    <property type="project" value="UniProtKB-SubCell"/>
</dbReference>
<accession>A0A9P0HB42</accession>
<evidence type="ECO:0000256" key="2">
    <source>
        <dbReference type="ARBA" id="ARBA00004604"/>
    </source>
</evidence>
<keyword evidence="6 8" id="KW-0378">Hydrolase</keyword>
<feature type="compositionally biased region" description="Polar residues" evidence="9">
    <location>
        <begin position="465"/>
        <end position="484"/>
    </location>
</feature>
<dbReference type="InterPro" id="IPR018200">
    <property type="entry name" value="USP_CS"/>
</dbReference>
<sequence>MPAQSGDPITSALQLSLSTVKKCKSGEDLDSRLVASAKQILFSEIKYEKNKCVNTSILNELKSKYIVLSTVVINNVKSDEVTSSKDSVSVEAAPKKVMVVSKEPTTLPTPKRILYSPDAVRLGWSSQVPVGSGFVNLGNSCYLNSILQALFHVPAFVNWLLNDNTHTSRCESMNGITHSECLICAMSKTLQSSHKCTGSVVKPLQIYSKLKSICKHLVHGHQEDAHEFLRYLIEGMERSYLTIFNGIKLDSYSKETTPLNQIFGGYLRSEVTCLECQHVSTTFQHFQDLLLDIRNASSVEDALDSYFSRERLGDGEHGYRCEQCKRKVAATKKFSIERPPKALCIALKRFGVTGGKNSKPISVKQHLDINKYRHRPTPEFLKYKLVSLVTHLGTSSSCGHYTAVGQTAYGSYYLFDDSLVRPMSIQSVLNTNAYILMYEMETETQKQAVQKKEVSNGFTNSANGFLSNKVDSSSSTDAKMSEPNSSTATAGATTTTSPTTASPAEVKPVQQNGLSLQLPFRPSGKVVLFGKPRGENVQANSSLCCSQVLQQQQGQSSNKINFPKFIPQRKETLVTTTVDKQVGRDKSSPAKKVDRSPTPTKQQSSHTSNSEKTPSKEDNCIDSIPLPSIPDRKAEEKMFSSSEDERKSSPSLSLVPYLSESSDSEIEFIPPKSSPSKDPTKCKNVEKTISVQQKVKGVRIEVEGWDSVSNSSHLGSRPELHSPAGSTSSGKWSVTSAEKEKTPDRQEKSQSPMKAEANTNGNGSAGRKERWDGSRGSSSTMEHLMKGSHRGYGAQVNSWSGGRSELDMQVEGERNYLKRKRDHYNDDFDKGKAKKVKKFNNHNKDNGGKNRNRFQEYQNWKNNGWQGQRQKFYHRDYLENRSKPRYYFNRNSPRVWE</sequence>
<dbReference type="EMBL" id="OV725080">
    <property type="protein sequence ID" value="CAH1398774.1"/>
    <property type="molecule type" value="Genomic_DNA"/>
</dbReference>
<dbReference type="GO" id="GO:0016579">
    <property type="term" value="P:protein deubiquitination"/>
    <property type="evidence" value="ECO:0007669"/>
    <property type="project" value="InterPro"/>
</dbReference>
<evidence type="ECO:0000256" key="8">
    <source>
        <dbReference type="RuleBase" id="RU366025"/>
    </source>
</evidence>
<dbReference type="GO" id="GO:0004843">
    <property type="term" value="F:cysteine-type deubiquitinase activity"/>
    <property type="evidence" value="ECO:0007669"/>
    <property type="project" value="UniProtKB-UniRule"/>
</dbReference>
<feature type="compositionally biased region" description="Basic residues" evidence="9">
    <location>
        <begin position="832"/>
        <end position="841"/>
    </location>
</feature>
<feature type="compositionally biased region" description="Basic and acidic residues" evidence="9">
    <location>
        <begin position="630"/>
        <end position="648"/>
    </location>
</feature>
<dbReference type="PANTHER" id="PTHR24006">
    <property type="entry name" value="UBIQUITIN CARBOXYL-TERMINAL HYDROLASE"/>
    <property type="match status" value="1"/>
</dbReference>
<evidence type="ECO:0000256" key="4">
    <source>
        <dbReference type="ARBA" id="ARBA00022670"/>
    </source>
</evidence>
<evidence type="ECO:0000259" key="10">
    <source>
        <dbReference type="Pfam" id="PF00443"/>
    </source>
</evidence>
<evidence type="ECO:0000256" key="1">
    <source>
        <dbReference type="ARBA" id="ARBA00000707"/>
    </source>
</evidence>
<evidence type="ECO:0000256" key="5">
    <source>
        <dbReference type="ARBA" id="ARBA00022786"/>
    </source>
</evidence>
<feature type="compositionally biased region" description="Polar residues" evidence="9">
    <location>
        <begin position="597"/>
        <end position="612"/>
    </location>
</feature>
<dbReference type="SUPFAM" id="SSF54001">
    <property type="entry name" value="Cysteine proteinases"/>
    <property type="match status" value="1"/>
</dbReference>